<dbReference type="PANTHER" id="PTHR44750:SF1">
    <property type="entry name" value="GLUTATHIONE S-TRANSFERASE T1-RELATED"/>
    <property type="match status" value="1"/>
</dbReference>
<dbReference type="Pfam" id="PF14497">
    <property type="entry name" value="GST_C_3"/>
    <property type="match status" value="1"/>
</dbReference>
<feature type="domain" description="GST N-terminal" evidence="2">
    <location>
        <begin position="1"/>
        <end position="140"/>
    </location>
</feature>
<keyword evidence="6" id="KW-1185">Reference proteome</keyword>
<dbReference type="InParanoid" id="A0A251SP52"/>
<dbReference type="InterPro" id="IPR010987">
    <property type="entry name" value="Glutathione-S-Trfase_C-like"/>
</dbReference>
<dbReference type="STRING" id="4232.A0A251SP52"/>
<name>A0A251SP52_HELAN</name>
<evidence type="ECO:0000313" key="6">
    <source>
        <dbReference type="Proteomes" id="UP000215914"/>
    </source>
</evidence>
<dbReference type="InterPro" id="IPR004045">
    <property type="entry name" value="Glutathione_S-Trfase_N"/>
</dbReference>
<reference evidence="5" key="2">
    <citation type="submission" date="2017-02" db="EMBL/GenBank/DDBJ databases">
        <title>Sunflower complete genome.</title>
        <authorList>
            <person name="Langlade N."/>
            <person name="Munos S."/>
        </authorList>
    </citation>
    <scope>NUCLEOTIDE SEQUENCE [LARGE SCALE GENOMIC DNA]</scope>
    <source>
        <tissue evidence="5">Leaves</tissue>
    </source>
</reference>
<reference evidence="4 6" key="1">
    <citation type="journal article" date="2017" name="Nature">
        <title>The sunflower genome provides insights into oil metabolism, flowering and Asterid evolution.</title>
        <authorList>
            <person name="Badouin H."/>
            <person name="Gouzy J."/>
            <person name="Grassa C.J."/>
            <person name="Murat F."/>
            <person name="Staton S.E."/>
            <person name="Cottret L."/>
            <person name="Lelandais-Briere C."/>
            <person name="Owens G.L."/>
            <person name="Carrere S."/>
            <person name="Mayjonade B."/>
            <person name="Legrand L."/>
            <person name="Gill N."/>
            <person name="Kane N.C."/>
            <person name="Bowers J.E."/>
            <person name="Hubner S."/>
            <person name="Bellec A."/>
            <person name="Berard A."/>
            <person name="Berges H."/>
            <person name="Blanchet N."/>
            <person name="Boniface M.C."/>
            <person name="Brunel D."/>
            <person name="Catrice O."/>
            <person name="Chaidir N."/>
            <person name="Claudel C."/>
            <person name="Donnadieu C."/>
            <person name="Faraut T."/>
            <person name="Fievet G."/>
            <person name="Helmstetter N."/>
            <person name="King M."/>
            <person name="Knapp S.J."/>
            <person name="Lai Z."/>
            <person name="Le Paslier M.C."/>
            <person name="Lippi Y."/>
            <person name="Lorenzon L."/>
            <person name="Mandel J.R."/>
            <person name="Marage G."/>
            <person name="Marchand G."/>
            <person name="Marquand E."/>
            <person name="Bret-Mestries E."/>
            <person name="Morien E."/>
            <person name="Nambeesan S."/>
            <person name="Nguyen T."/>
            <person name="Pegot-Espagnet P."/>
            <person name="Pouilly N."/>
            <person name="Raftis F."/>
            <person name="Sallet E."/>
            <person name="Schiex T."/>
            <person name="Thomas J."/>
            <person name="Vandecasteele C."/>
            <person name="Vares D."/>
            <person name="Vear F."/>
            <person name="Vautrin S."/>
            <person name="Crespi M."/>
            <person name="Mangin B."/>
            <person name="Burke J.M."/>
            <person name="Salse J."/>
            <person name="Munos S."/>
            <person name="Vincourt P."/>
            <person name="Rieseberg L.H."/>
            <person name="Langlade N.B."/>
        </authorList>
    </citation>
    <scope>NUCLEOTIDE SEQUENCE [LARGE SCALE GENOMIC DNA]</scope>
    <source>
        <strain evidence="6">cv. SF193</strain>
        <tissue evidence="4">Leaves</tissue>
    </source>
</reference>
<dbReference type="Gene3D" id="3.40.30.10">
    <property type="entry name" value="Glutaredoxin"/>
    <property type="match status" value="1"/>
</dbReference>
<evidence type="ECO:0000313" key="5">
    <source>
        <dbReference type="EMBL" id="OTG00637.1"/>
    </source>
</evidence>
<dbReference type="InterPro" id="IPR036282">
    <property type="entry name" value="Glutathione-S-Trfase_C_sf"/>
</dbReference>
<dbReference type="SUPFAM" id="SSF52833">
    <property type="entry name" value="Thioredoxin-like"/>
    <property type="match status" value="1"/>
</dbReference>
<reference evidence="4" key="3">
    <citation type="submission" date="2020-06" db="EMBL/GenBank/DDBJ databases">
        <title>Helianthus annuus Genome sequencing and assembly Release 2.</title>
        <authorList>
            <person name="Gouzy J."/>
            <person name="Langlade N."/>
            <person name="Munos S."/>
        </authorList>
    </citation>
    <scope>NUCLEOTIDE SEQUENCE</scope>
    <source>
        <tissue evidence="4">Leaves</tissue>
    </source>
</reference>
<gene>
    <name evidence="5" type="primary">GSTT2</name>
    <name evidence="5" type="ORF">HannXRQ_Chr13g0393271</name>
    <name evidence="4" type="ORF">HanXRQr2_Chr13g0576331</name>
</gene>
<protein>
    <submittedName>
        <fullName evidence="4">Glutathione transferase</fullName>
        <ecNumber evidence="4">2.5.1.18</ecNumber>
    </submittedName>
    <submittedName>
        <fullName evidence="5">Putative glutathione S-transferase theta-2</fullName>
    </submittedName>
</protein>
<feature type="domain" description="GST C-terminal" evidence="3">
    <location>
        <begin position="103"/>
        <end position="275"/>
    </location>
</feature>
<accession>A0A251SP52</accession>
<dbReference type="EMBL" id="CM007902">
    <property type="protein sequence ID" value="OTG00637.1"/>
    <property type="molecule type" value="Genomic_DNA"/>
</dbReference>
<dbReference type="AlphaFoldDB" id="A0A251SP52"/>
<evidence type="ECO:0000259" key="3">
    <source>
        <dbReference type="PROSITE" id="PS50405"/>
    </source>
</evidence>
<proteinExistence type="predicted"/>
<keyword evidence="1" id="KW-1133">Transmembrane helix</keyword>
<dbReference type="PANTHER" id="PTHR44750">
    <property type="entry name" value="GLUTATHIONE S-TRANSFERASE T1-RELATED"/>
    <property type="match status" value="1"/>
</dbReference>
<dbReference type="Gramene" id="mRNA:HanXRQr2_Chr13g0576331">
    <property type="protein sequence ID" value="mRNA:HanXRQr2_Chr13g0576331"/>
    <property type="gene ID" value="HanXRQr2_Chr13g0576331"/>
</dbReference>
<dbReference type="GO" id="GO:0004364">
    <property type="term" value="F:glutathione transferase activity"/>
    <property type="evidence" value="ECO:0007669"/>
    <property type="project" value="UniProtKB-EC"/>
</dbReference>
<keyword evidence="1" id="KW-0812">Transmembrane</keyword>
<keyword evidence="5" id="KW-0808">Transferase</keyword>
<dbReference type="Gene3D" id="1.20.1050.10">
    <property type="match status" value="1"/>
</dbReference>
<dbReference type="SUPFAM" id="SSF47616">
    <property type="entry name" value="GST C-terminal domain-like"/>
    <property type="match status" value="1"/>
</dbReference>
<dbReference type="InterPro" id="IPR043377">
    <property type="entry name" value="GSTT1/2/3"/>
</dbReference>
<dbReference type="InterPro" id="IPR004046">
    <property type="entry name" value="GST_C"/>
</dbReference>
<dbReference type="PROSITE" id="PS50404">
    <property type="entry name" value="GST_NTER"/>
    <property type="match status" value="1"/>
</dbReference>
<evidence type="ECO:0000259" key="2">
    <source>
        <dbReference type="PROSITE" id="PS50404"/>
    </source>
</evidence>
<dbReference type="PROSITE" id="PS50405">
    <property type="entry name" value="GST_CTER"/>
    <property type="match status" value="1"/>
</dbReference>
<sequence>MTLKVYCNRMSQPSRAILIFCKMNGIDFEEITIILKGEQHTPEYKGLLIPEYKGLLTTNKYVLTFLFYAAINPMCQVPTIVDGDFTLFERFLLLLYLLWYPSDLVERAKVHSVLDWHHANLRHGSGNIIIYINLKFPTFSIFLLNGVMICLIGFMLRILVGAIVNNVILPQNGLPSNPQAAEEDEKTLEKALTILETFWLKDGPFLVGRSQPSIADLYLVSEVMELELLSEELHDRILSPYKKVLQWVEDTKSATAPHFEEIHGVLFKTRKEFRMTAKSGKTE</sequence>
<organism evidence="5 6">
    <name type="scientific">Helianthus annuus</name>
    <name type="common">Common sunflower</name>
    <dbReference type="NCBI Taxonomy" id="4232"/>
    <lineage>
        <taxon>Eukaryota</taxon>
        <taxon>Viridiplantae</taxon>
        <taxon>Streptophyta</taxon>
        <taxon>Embryophyta</taxon>
        <taxon>Tracheophyta</taxon>
        <taxon>Spermatophyta</taxon>
        <taxon>Magnoliopsida</taxon>
        <taxon>eudicotyledons</taxon>
        <taxon>Gunneridae</taxon>
        <taxon>Pentapetalae</taxon>
        <taxon>asterids</taxon>
        <taxon>campanulids</taxon>
        <taxon>Asterales</taxon>
        <taxon>Asteraceae</taxon>
        <taxon>Asteroideae</taxon>
        <taxon>Heliantheae alliance</taxon>
        <taxon>Heliantheae</taxon>
        <taxon>Helianthus</taxon>
    </lineage>
</organism>
<keyword evidence="1" id="KW-0472">Membrane</keyword>
<dbReference type="EMBL" id="MNCJ02000328">
    <property type="protein sequence ID" value="KAF5772391.1"/>
    <property type="molecule type" value="Genomic_DNA"/>
</dbReference>
<feature type="transmembrane region" description="Helical" evidence="1">
    <location>
        <begin position="141"/>
        <end position="164"/>
    </location>
</feature>
<dbReference type="EC" id="2.5.1.18" evidence="4"/>
<evidence type="ECO:0000256" key="1">
    <source>
        <dbReference type="SAM" id="Phobius"/>
    </source>
</evidence>
<evidence type="ECO:0000313" key="4">
    <source>
        <dbReference type="EMBL" id="KAF5772391.1"/>
    </source>
</evidence>
<dbReference type="InterPro" id="IPR036249">
    <property type="entry name" value="Thioredoxin-like_sf"/>
</dbReference>
<dbReference type="Proteomes" id="UP000215914">
    <property type="component" value="Chromosome 13"/>
</dbReference>